<dbReference type="GO" id="GO:0005524">
    <property type="term" value="F:ATP binding"/>
    <property type="evidence" value="ECO:0007669"/>
    <property type="project" value="UniProtKB-KW"/>
</dbReference>
<gene>
    <name evidence="7" type="ORF">E1956_43925</name>
</gene>
<proteinExistence type="predicted"/>
<dbReference type="KEGG" id="ppai:E1956_43925"/>
<dbReference type="EMBL" id="CP038152">
    <property type="protein sequence ID" value="QBR04465.1"/>
    <property type="molecule type" value="Genomic_DNA"/>
</dbReference>
<keyword evidence="3" id="KW-0472">Membrane</keyword>
<dbReference type="PROSITE" id="PS00211">
    <property type="entry name" value="ABC_TRANSPORTER_1"/>
    <property type="match status" value="1"/>
</dbReference>
<keyword evidence="7" id="KW-0614">Plasmid</keyword>
<evidence type="ECO:0000256" key="5">
    <source>
        <dbReference type="ARBA" id="ARBA00022840"/>
    </source>
</evidence>
<name>A0A4P7DBD1_9BURK</name>
<dbReference type="Gene3D" id="3.40.50.300">
    <property type="entry name" value="P-loop containing nucleotide triphosphate hydrolases"/>
    <property type="match status" value="1"/>
</dbReference>
<dbReference type="PANTHER" id="PTHR45772">
    <property type="entry name" value="CONSERVED COMPONENT OF ABC TRANSPORTER FOR NATURAL AMINO ACIDS-RELATED"/>
    <property type="match status" value="1"/>
</dbReference>
<evidence type="ECO:0000313" key="7">
    <source>
        <dbReference type="EMBL" id="QBR04465.1"/>
    </source>
</evidence>
<dbReference type="InterPro" id="IPR051120">
    <property type="entry name" value="ABC_AA/LPS_Transport"/>
</dbReference>
<evidence type="ECO:0000256" key="4">
    <source>
        <dbReference type="ARBA" id="ARBA00022741"/>
    </source>
</evidence>
<evidence type="ECO:0000256" key="1">
    <source>
        <dbReference type="ARBA" id="ARBA00022448"/>
    </source>
</evidence>
<feature type="domain" description="ABC transporter" evidence="6">
    <location>
        <begin position="13"/>
        <end position="254"/>
    </location>
</feature>
<dbReference type="Proteomes" id="UP000295727">
    <property type="component" value="Plasmid unnamed1"/>
</dbReference>
<reference evidence="7 8" key="1">
    <citation type="submission" date="2019-03" db="EMBL/GenBank/DDBJ databases">
        <title>Paraburkholderia sp. 7MH5, isolated from subtropical forest soil.</title>
        <authorList>
            <person name="Gao Z.-H."/>
            <person name="Qiu L.-H."/>
        </authorList>
    </citation>
    <scope>NUCLEOTIDE SEQUENCE [LARGE SCALE GENOMIC DNA]</scope>
    <source>
        <strain evidence="7 8">7MH5</strain>
        <plasmid evidence="7 8">unnamed1</plasmid>
    </source>
</reference>
<evidence type="ECO:0000256" key="2">
    <source>
        <dbReference type="ARBA" id="ARBA00022475"/>
    </source>
</evidence>
<dbReference type="PROSITE" id="PS50893">
    <property type="entry name" value="ABC_TRANSPORTER_2"/>
    <property type="match status" value="1"/>
</dbReference>
<dbReference type="InterPro" id="IPR032823">
    <property type="entry name" value="BCA_ABC_TP_C"/>
</dbReference>
<keyword evidence="1" id="KW-0813">Transport</keyword>
<dbReference type="SUPFAM" id="SSF52540">
    <property type="entry name" value="P-loop containing nucleoside triphosphate hydrolases"/>
    <property type="match status" value="1"/>
</dbReference>
<keyword evidence="3" id="KW-0997">Cell inner membrane</keyword>
<dbReference type="SMART" id="SM00382">
    <property type="entry name" value="AAA"/>
    <property type="match status" value="1"/>
</dbReference>
<organism evidence="7 8">
    <name type="scientific">Paraburkholderia pallida</name>
    <dbReference type="NCBI Taxonomy" id="2547399"/>
    <lineage>
        <taxon>Bacteria</taxon>
        <taxon>Pseudomonadati</taxon>
        <taxon>Pseudomonadota</taxon>
        <taxon>Betaproteobacteria</taxon>
        <taxon>Burkholderiales</taxon>
        <taxon>Burkholderiaceae</taxon>
        <taxon>Paraburkholderia</taxon>
    </lineage>
</organism>
<evidence type="ECO:0000313" key="8">
    <source>
        <dbReference type="Proteomes" id="UP000295727"/>
    </source>
</evidence>
<dbReference type="InterPro" id="IPR003439">
    <property type="entry name" value="ABC_transporter-like_ATP-bd"/>
</dbReference>
<keyword evidence="8" id="KW-1185">Reference proteome</keyword>
<dbReference type="InterPro" id="IPR003593">
    <property type="entry name" value="AAA+_ATPase"/>
</dbReference>
<dbReference type="OrthoDB" id="9781337at2"/>
<sequence>MVGSSRMNHDIVLQTRDLKMSFGGLKIFEHLNFSMRRGECHAVIGPNGAGKSTFVNLVTGLLKPTGGQLLLDGRDVTAATPQQRVRRGLVCTFQINTLFPTLNPLESVVLALCQREGQARPSWRSVSRMTKQIDEASALLDRFGLLDVALAPTHTLSYGEQRLLEVVLAFAMRPRVLLLDEPAAGLSTAQGVALFDQLTSLAGETTILFIEHDMHLVFRYADRVSVFAGGDVIAQGTPDEVRANERVRKAYLGS</sequence>
<protein>
    <submittedName>
        <fullName evidence="7">ABC transporter ATP-binding protein</fullName>
    </submittedName>
</protein>
<dbReference type="InterPro" id="IPR027417">
    <property type="entry name" value="P-loop_NTPase"/>
</dbReference>
<evidence type="ECO:0000256" key="3">
    <source>
        <dbReference type="ARBA" id="ARBA00022519"/>
    </source>
</evidence>
<dbReference type="AlphaFoldDB" id="A0A4P7DBD1"/>
<dbReference type="InterPro" id="IPR017871">
    <property type="entry name" value="ABC_transporter-like_CS"/>
</dbReference>
<dbReference type="GO" id="GO:0005886">
    <property type="term" value="C:plasma membrane"/>
    <property type="evidence" value="ECO:0007669"/>
    <property type="project" value="TreeGrafter"/>
</dbReference>
<accession>A0A4P7DBD1</accession>
<geneLocation type="plasmid" evidence="7 8">
    <name>unnamed1</name>
</geneLocation>
<keyword evidence="2" id="KW-1003">Cell membrane</keyword>
<dbReference type="CDD" id="cd03219">
    <property type="entry name" value="ABC_Mj1267_LivG_branched"/>
    <property type="match status" value="1"/>
</dbReference>
<dbReference type="GO" id="GO:0016887">
    <property type="term" value="F:ATP hydrolysis activity"/>
    <property type="evidence" value="ECO:0007669"/>
    <property type="project" value="InterPro"/>
</dbReference>
<dbReference type="Pfam" id="PF00005">
    <property type="entry name" value="ABC_tran"/>
    <property type="match status" value="1"/>
</dbReference>
<dbReference type="Pfam" id="PF12399">
    <property type="entry name" value="BCA_ABC_TP_C"/>
    <property type="match status" value="1"/>
</dbReference>
<dbReference type="PANTHER" id="PTHR45772:SF2">
    <property type="entry name" value="ABC TRANSPORTER ATP-BINDING PROTEIN"/>
    <property type="match status" value="1"/>
</dbReference>
<keyword evidence="5 7" id="KW-0067">ATP-binding</keyword>
<evidence type="ECO:0000259" key="6">
    <source>
        <dbReference type="PROSITE" id="PS50893"/>
    </source>
</evidence>
<keyword evidence="4" id="KW-0547">Nucleotide-binding</keyword>